<comment type="caution">
    <text evidence="8">The sequence shown here is derived from an EMBL/GenBank/DDBJ whole genome shotgun (WGS) entry which is preliminary data.</text>
</comment>
<evidence type="ECO:0000256" key="1">
    <source>
        <dbReference type="ARBA" id="ARBA00001924"/>
    </source>
</evidence>
<gene>
    <name evidence="8" type="ORF">EYS09_04405</name>
</gene>
<dbReference type="Proteomes" id="UP000292452">
    <property type="component" value="Unassembled WGS sequence"/>
</dbReference>
<feature type="transmembrane region" description="Helical" evidence="5">
    <location>
        <begin position="28"/>
        <end position="47"/>
    </location>
</feature>
<evidence type="ECO:0000313" key="8">
    <source>
        <dbReference type="EMBL" id="TBO60818.1"/>
    </source>
</evidence>
<dbReference type="GO" id="GO:0020037">
    <property type="term" value="F:heme binding"/>
    <property type="evidence" value="ECO:0007669"/>
    <property type="project" value="TreeGrafter"/>
</dbReference>
<dbReference type="InterPro" id="IPR008335">
    <property type="entry name" value="Mopterin_OxRdtase_euk"/>
</dbReference>
<evidence type="ECO:0008006" key="10">
    <source>
        <dbReference type="Google" id="ProtNLM"/>
    </source>
</evidence>
<dbReference type="Pfam" id="PF00174">
    <property type="entry name" value="Oxidored_molyb"/>
    <property type="match status" value="1"/>
</dbReference>
<evidence type="ECO:0000259" key="7">
    <source>
        <dbReference type="Pfam" id="PF03404"/>
    </source>
</evidence>
<keyword evidence="5" id="KW-0812">Transmembrane</keyword>
<comment type="cofactor">
    <cofactor evidence="1">
        <name>Mo-molybdopterin</name>
        <dbReference type="ChEBI" id="CHEBI:71302"/>
    </cofactor>
</comment>
<dbReference type="InterPro" id="IPR036374">
    <property type="entry name" value="OxRdtase_Mopterin-bd_sf"/>
</dbReference>
<dbReference type="Pfam" id="PF03404">
    <property type="entry name" value="Mo-co_dimer"/>
    <property type="match status" value="1"/>
</dbReference>
<dbReference type="EMBL" id="SIXH01000024">
    <property type="protein sequence ID" value="TBO60818.1"/>
    <property type="molecule type" value="Genomic_DNA"/>
</dbReference>
<proteinExistence type="predicted"/>
<dbReference type="GO" id="GO:0006790">
    <property type="term" value="P:sulfur compound metabolic process"/>
    <property type="evidence" value="ECO:0007669"/>
    <property type="project" value="TreeGrafter"/>
</dbReference>
<dbReference type="RefSeq" id="WP_131122251.1">
    <property type="nucleotide sequence ID" value="NZ_SIXH01000024.1"/>
</dbReference>
<dbReference type="SUPFAM" id="SSF81296">
    <property type="entry name" value="E set domains"/>
    <property type="match status" value="1"/>
</dbReference>
<feature type="domain" description="Moybdenum cofactor oxidoreductase dimerisation" evidence="7">
    <location>
        <begin position="341"/>
        <end position="441"/>
    </location>
</feature>
<sequence>MTAHDQPGRNDDGAVELPPALRHSRRKVLGFWAAGAAAVGAVPYVGLGASKPSRELVPPPSEKDEFVNQSTPSRYFVRRENGSYEMKWGPVGAAVFGGPGQPYGDTIPNDRSYIHNRAKPPAIDVDTWRLKLTGDALTRPRSFSYAELLAMERVTLRRTLDCGANCASFFPKLPPSGSGGRWLPEGFTQWHFGAVTAAEWTGVRAKDVLAAAGVHGAVEVKFTGLDNISGPGYPGGTAHYSQVVRAEEALKDDTLLVYRMNGTTLPVDHGYPLRVLFSGWSANHMVKWLGEIQVSKRSIPVTGPAQNQVLTGPAYPTPVRPTVGPVRSAVEHDPERTLTPGDHTLHGRAWSGSGAIDRVDVTVEKLVKPGEWATVIPWHEAKLLSTPEPLMWVRFELPWQNVQPGYYRIMTRAKDTAGNIQPRPEDVVWNQHGLVYNGHYPLELIVDPASDMP</sequence>
<evidence type="ECO:0000256" key="2">
    <source>
        <dbReference type="ARBA" id="ARBA00022505"/>
    </source>
</evidence>
<dbReference type="GO" id="GO:0008482">
    <property type="term" value="F:sulfite oxidase activity"/>
    <property type="evidence" value="ECO:0007669"/>
    <property type="project" value="TreeGrafter"/>
</dbReference>
<dbReference type="SUPFAM" id="SSF56524">
    <property type="entry name" value="Oxidoreductase molybdopterin-binding domain"/>
    <property type="match status" value="1"/>
</dbReference>
<name>A0A4Q9HZL0_STRKA</name>
<evidence type="ECO:0000256" key="3">
    <source>
        <dbReference type="ARBA" id="ARBA00022723"/>
    </source>
</evidence>
<keyword evidence="5" id="KW-1133">Transmembrane helix</keyword>
<dbReference type="PANTHER" id="PTHR19372">
    <property type="entry name" value="SULFITE REDUCTASE"/>
    <property type="match status" value="1"/>
</dbReference>
<keyword evidence="2" id="KW-0500">Molybdenum</keyword>
<evidence type="ECO:0000313" key="9">
    <source>
        <dbReference type="Proteomes" id="UP000292452"/>
    </source>
</evidence>
<dbReference type="InterPro" id="IPR014756">
    <property type="entry name" value="Ig_E-set"/>
</dbReference>
<dbReference type="GO" id="GO:0030151">
    <property type="term" value="F:molybdenum ion binding"/>
    <property type="evidence" value="ECO:0007669"/>
    <property type="project" value="InterPro"/>
</dbReference>
<organism evidence="8 9">
    <name type="scientific">Streptomyces kasugaensis</name>
    <dbReference type="NCBI Taxonomy" id="1946"/>
    <lineage>
        <taxon>Bacteria</taxon>
        <taxon>Bacillati</taxon>
        <taxon>Actinomycetota</taxon>
        <taxon>Actinomycetes</taxon>
        <taxon>Kitasatosporales</taxon>
        <taxon>Streptomycetaceae</taxon>
        <taxon>Streptomyces</taxon>
    </lineage>
</organism>
<dbReference type="InterPro" id="IPR005066">
    <property type="entry name" value="MoCF_OxRdtse_dimer"/>
</dbReference>
<keyword evidence="9" id="KW-1185">Reference proteome</keyword>
<evidence type="ECO:0000259" key="6">
    <source>
        <dbReference type="Pfam" id="PF00174"/>
    </source>
</evidence>
<dbReference type="Gene3D" id="2.60.40.650">
    <property type="match status" value="1"/>
</dbReference>
<keyword evidence="4" id="KW-0560">Oxidoreductase</keyword>
<dbReference type="Gene3D" id="3.90.420.10">
    <property type="entry name" value="Oxidoreductase, molybdopterin-binding domain"/>
    <property type="match status" value="1"/>
</dbReference>
<dbReference type="PANTHER" id="PTHR19372:SF7">
    <property type="entry name" value="SULFITE OXIDASE, MITOCHONDRIAL"/>
    <property type="match status" value="1"/>
</dbReference>
<reference evidence="8 9" key="1">
    <citation type="submission" date="2019-02" db="EMBL/GenBank/DDBJ databases">
        <title>Draft Genome Sequence of Streptomyces sp. AM-2504, identified by 16S rRNA comparative analysis as a Streptomyces Kasugaensis strain.</title>
        <authorList>
            <person name="Napolioni V."/>
            <person name="Giuliodori A.M."/>
            <person name="Spurio R."/>
            <person name="Fabbretti A."/>
        </authorList>
    </citation>
    <scope>NUCLEOTIDE SEQUENCE [LARGE SCALE GENOMIC DNA]</scope>
    <source>
        <strain evidence="8 9">AM-2504</strain>
    </source>
</reference>
<evidence type="ECO:0000256" key="5">
    <source>
        <dbReference type="SAM" id="Phobius"/>
    </source>
</evidence>
<dbReference type="PRINTS" id="PR00407">
    <property type="entry name" value="EUMOPTERIN"/>
</dbReference>
<protein>
    <recommendedName>
        <fullName evidence="10">Sulfite oxidase</fullName>
    </recommendedName>
</protein>
<keyword evidence="3" id="KW-0479">Metal-binding</keyword>
<accession>A0A4Q9HZL0</accession>
<dbReference type="GO" id="GO:0043546">
    <property type="term" value="F:molybdopterin cofactor binding"/>
    <property type="evidence" value="ECO:0007669"/>
    <property type="project" value="TreeGrafter"/>
</dbReference>
<keyword evidence="5" id="KW-0472">Membrane</keyword>
<feature type="domain" description="Oxidoreductase molybdopterin-binding" evidence="6">
    <location>
        <begin position="120"/>
        <end position="298"/>
    </location>
</feature>
<dbReference type="AlphaFoldDB" id="A0A4Q9HZL0"/>
<dbReference type="InterPro" id="IPR000572">
    <property type="entry name" value="OxRdtase_Mopterin-bd_dom"/>
</dbReference>
<evidence type="ECO:0000256" key="4">
    <source>
        <dbReference type="ARBA" id="ARBA00023002"/>
    </source>
</evidence>